<dbReference type="GO" id="GO:0050661">
    <property type="term" value="F:NADP binding"/>
    <property type="evidence" value="ECO:0007669"/>
    <property type="project" value="InterPro"/>
</dbReference>
<dbReference type="GeneID" id="89973293"/>
<dbReference type="Gene3D" id="3.40.50.720">
    <property type="entry name" value="NAD(P)-binding Rossmann-like Domain"/>
    <property type="match status" value="1"/>
</dbReference>
<accession>A0AAV9NP82</accession>
<evidence type="ECO:0000256" key="5">
    <source>
        <dbReference type="ARBA" id="ARBA00023002"/>
    </source>
</evidence>
<name>A0AAV9NP82_9EURO</name>
<dbReference type="SUPFAM" id="SSF48179">
    <property type="entry name" value="6-phosphogluconate dehydrogenase C-terminal domain-like"/>
    <property type="match status" value="1"/>
</dbReference>
<dbReference type="Proteomes" id="UP001358417">
    <property type="component" value="Unassembled WGS sequence"/>
</dbReference>
<keyword evidence="6" id="KW-0520">NAD</keyword>
<evidence type="ECO:0000256" key="6">
    <source>
        <dbReference type="ARBA" id="ARBA00023027"/>
    </source>
</evidence>
<dbReference type="AlphaFoldDB" id="A0AAV9NP82"/>
<dbReference type="GO" id="GO:0005739">
    <property type="term" value="C:mitochondrion"/>
    <property type="evidence" value="ECO:0007669"/>
    <property type="project" value="TreeGrafter"/>
</dbReference>
<evidence type="ECO:0000256" key="1">
    <source>
        <dbReference type="ARBA" id="ARBA00005109"/>
    </source>
</evidence>
<dbReference type="InterPro" id="IPR015815">
    <property type="entry name" value="HIBADH-related"/>
</dbReference>
<feature type="domain" description="3-hydroxyisobutyrate dehydrogenase-like NAD-binding" evidence="10">
    <location>
        <begin position="195"/>
        <end position="320"/>
    </location>
</feature>
<reference evidence="11 12" key="1">
    <citation type="submission" date="2023-08" db="EMBL/GenBank/DDBJ databases">
        <title>Black Yeasts Isolated from many extreme environments.</title>
        <authorList>
            <person name="Coleine C."/>
            <person name="Stajich J.E."/>
            <person name="Selbmann L."/>
        </authorList>
    </citation>
    <scope>NUCLEOTIDE SEQUENCE [LARGE SCALE GENOMIC DNA]</scope>
    <source>
        <strain evidence="11 12">CCFEE 5792</strain>
    </source>
</reference>
<dbReference type="GO" id="GO:0008442">
    <property type="term" value="F:3-hydroxyisobutyrate dehydrogenase activity"/>
    <property type="evidence" value="ECO:0007669"/>
    <property type="project" value="UniProtKB-EC"/>
</dbReference>
<dbReference type="Pfam" id="PF03446">
    <property type="entry name" value="NAD_binding_2"/>
    <property type="match status" value="1"/>
</dbReference>
<keyword evidence="5" id="KW-0560">Oxidoreductase</keyword>
<dbReference type="RefSeq" id="XP_064711311.1">
    <property type="nucleotide sequence ID" value="XM_064848687.1"/>
</dbReference>
<evidence type="ECO:0000313" key="12">
    <source>
        <dbReference type="Proteomes" id="UP001358417"/>
    </source>
</evidence>
<evidence type="ECO:0000256" key="7">
    <source>
        <dbReference type="ARBA" id="ARBA00049197"/>
    </source>
</evidence>
<dbReference type="Gene3D" id="1.10.1040.10">
    <property type="entry name" value="N-(1-d-carboxylethyl)-l-norvaline Dehydrogenase, domain 2"/>
    <property type="match status" value="1"/>
</dbReference>
<gene>
    <name evidence="11" type="ORF">LTR84_005115</name>
</gene>
<evidence type="ECO:0000256" key="3">
    <source>
        <dbReference type="ARBA" id="ARBA00012991"/>
    </source>
</evidence>
<keyword evidence="4" id="KW-0101">Branched-chain amino acid catabolism</keyword>
<sequence length="332" mass="35490">MARNEVTQAITWGFIGLGQMGYPMALKLRENMPKSHKLLISDVNDQVLSRFIRAVQDAAGHAERGSVDVQIAENPREVAEKSTVIITCLPTPQIVKDVFDGIFIDGILPSLQHQRLFIDSSTIDPPTSRAIAQLVRTVLGGAFVDAPISGGVVGARAGTLSIMFGASTQLPSLIERVTSILSLIGQKICHVGEQGTGVAAKLANNYILAVNNIATAEAMSMGRQWGIDPRVLTEIINSSTGRCWPSEVNNPVPGVIEGSPASRGYEAGGTVGVIQKDLRLAMAGADDAGVTLMLADKANEVYTAVEKVYSGKDFSVVYKWMQDQTSEKPEVI</sequence>
<evidence type="ECO:0000259" key="10">
    <source>
        <dbReference type="Pfam" id="PF14833"/>
    </source>
</evidence>
<feature type="active site" evidence="8">
    <location>
        <position position="201"/>
    </location>
</feature>
<dbReference type="PIRSF" id="PIRSF000103">
    <property type="entry name" value="HIBADH"/>
    <property type="match status" value="1"/>
</dbReference>
<dbReference type="PANTHER" id="PTHR22981">
    <property type="entry name" value="3-HYDROXYISOBUTYRATE DEHYDROGENASE-RELATED"/>
    <property type="match status" value="1"/>
</dbReference>
<dbReference type="InterPro" id="IPR029154">
    <property type="entry name" value="HIBADH-like_NADP-bd"/>
</dbReference>
<dbReference type="EMBL" id="JAVRRD010000002">
    <property type="protein sequence ID" value="KAK5063039.1"/>
    <property type="molecule type" value="Genomic_DNA"/>
</dbReference>
<dbReference type="InterPro" id="IPR008927">
    <property type="entry name" value="6-PGluconate_DH-like_C_sf"/>
</dbReference>
<protein>
    <recommendedName>
        <fullName evidence="3">3-hydroxyisobutyrate dehydrogenase</fullName>
        <ecNumber evidence="3">1.1.1.31</ecNumber>
    </recommendedName>
</protein>
<dbReference type="GO" id="GO:0006574">
    <property type="term" value="P:L-valine catabolic process"/>
    <property type="evidence" value="ECO:0007669"/>
    <property type="project" value="TreeGrafter"/>
</dbReference>
<dbReference type="SUPFAM" id="SSF51735">
    <property type="entry name" value="NAD(P)-binding Rossmann-fold domains"/>
    <property type="match status" value="1"/>
</dbReference>
<dbReference type="InterPro" id="IPR013328">
    <property type="entry name" value="6PGD_dom2"/>
</dbReference>
<organism evidence="11 12">
    <name type="scientific">Exophiala bonariae</name>
    <dbReference type="NCBI Taxonomy" id="1690606"/>
    <lineage>
        <taxon>Eukaryota</taxon>
        <taxon>Fungi</taxon>
        <taxon>Dikarya</taxon>
        <taxon>Ascomycota</taxon>
        <taxon>Pezizomycotina</taxon>
        <taxon>Eurotiomycetes</taxon>
        <taxon>Chaetothyriomycetidae</taxon>
        <taxon>Chaetothyriales</taxon>
        <taxon>Herpotrichiellaceae</taxon>
        <taxon>Exophiala</taxon>
    </lineage>
</organism>
<evidence type="ECO:0000256" key="2">
    <source>
        <dbReference type="ARBA" id="ARBA00006013"/>
    </source>
</evidence>
<evidence type="ECO:0000256" key="4">
    <source>
        <dbReference type="ARBA" id="ARBA00022456"/>
    </source>
</evidence>
<keyword evidence="12" id="KW-1185">Reference proteome</keyword>
<dbReference type="InterPro" id="IPR036291">
    <property type="entry name" value="NAD(P)-bd_dom_sf"/>
</dbReference>
<dbReference type="EC" id="1.1.1.31" evidence="3"/>
<dbReference type="Pfam" id="PF14833">
    <property type="entry name" value="NAD_binding_11"/>
    <property type="match status" value="1"/>
</dbReference>
<comment type="similarity">
    <text evidence="2">Belongs to the HIBADH-related family. 3-hydroxyisobutyrate dehydrogenase subfamily.</text>
</comment>
<evidence type="ECO:0000256" key="8">
    <source>
        <dbReference type="PIRSR" id="PIRSR000103-1"/>
    </source>
</evidence>
<dbReference type="PANTHER" id="PTHR22981:SF7">
    <property type="entry name" value="3-HYDROXYISOBUTYRATE DEHYDROGENASE, MITOCHONDRIAL"/>
    <property type="match status" value="1"/>
</dbReference>
<comment type="catalytic activity">
    <reaction evidence="7">
        <text>3-hydroxy-2-methylpropanoate + NAD(+) = 2-methyl-3-oxopropanoate + NADH + H(+)</text>
        <dbReference type="Rhea" id="RHEA:17681"/>
        <dbReference type="ChEBI" id="CHEBI:11805"/>
        <dbReference type="ChEBI" id="CHEBI:15378"/>
        <dbReference type="ChEBI" id="CHEBI:57540"/>
        <dbReference type="ChEBI" id="CHEBI:57700"/>
        <dbReference type="ChEBI" id="CHEBI:57945"/>
        <dbReference type="EC" id="1.1.1.31"/>
    </reaction>
</comment>
<evidence type="ECO:0000313" key="11">
    <source>
        <dbReference type="EMBL" id="KAK5063039.1"/>
    </source>
</evidence>
<comment type="pathway">
    <text evidence="1">Amino-acid degradation; L-valine degradation.</text>
</comment>
<proteinExistence type="inferred from homology"/>
<dbReference type="GO" id="GO:0051287">
    <property type="term" value="F:NAD binding"/>
    <property type="evidence" value="ECO:0007669"/>
    <property type="project" value="InterPro"/>
</dbReference>
<comment type="caution">
    <text evidence="11">The sequence shown here is derived from an EMBL/GenBank/DDBJ whole genome shotgun (WGS) entry which is preliminary data.</text>
</comment>
<feature type="domain" description="6-phosphogluconate dehydrogenase NADP-binding" evidence="9">
    <location>
        <begin position="13"/>
        <end position="192"/>
    </location>
</feature>
<dbReference type="FunFam" id="1.10.1040.10:FF:000006">
    <property type="entry name" value="3-hydroxyisobutyrate dehydrogenase"/>
    <property type="match status" value="1"/>
</dbReference>
<dbReference type="InterPro" id="IPR006115">
    <property type="entry name" value="6PGDH_NADP-bd"/>
</dbReference>
<evidence type="ECO:0000259" key="9">
    <source>
        <dbReference type="Pfam" id="PF03446"/>
    </source>
</evidence>